<dbReference type="InterPro" id="IPR016132">
    <property type="entry name" value="Phyto_chromo_attachment"/>
</dbReference>
<keyword evidence="4" id="KW-0675">Receptor</keyword>
<keyword evidence="1" id="KW-0600">Photoreceptor protein</keyword>
<keyword evidence="2" id="KW-0716">Sensory transduction</keyword>
<reference evidence="7 8" key="1">
    <citation type="submission" date="2019-12" db="EMBL/GenBank/DDBJ databases">
        <title>Halomonas rutogse sp. nov. isolated from two lakes on Tibetan Plateau.</title>
        <authorList>
            <person name="Gao P."/>
        </authorList>
    </citation>
    <scope>NUCLEOTIDE SEQUENCE [LARGE SCALE GENOMIC DNA]</scope>
    <source>
        <strain evidence="7 8">ZH2S</strain>
    </source>
</reference>
<dbReference type="SUPFAM" id="SSF55785">
    <property type="entry name" value="PYP-like sensor domain (PAS domain)"/>
    <property type="match status" value="1"/>
</dbReference>
<evidence type="ECO:0000256" key="4">
    <source>
        <dbReference type="ARBA" id="ARBA00023170"/>
    </source>
</evidence>
<dbReference type="PROSITE" id="PS50112">
    <property type="entry name" value="PAS"/>
    <property type="match status" value="1"/>
</dbReference>
<proteinExistence type="predicted"/>
<dbReference type="GO" id="GO:0006355">
    <property type="term" value="P:regulation of DNA-templated transcription"/>
    <property type="evidence" value="ECO:0007669"/>
    <property type="project" value="InterPro"/>
</dbReference>
<feature type="domain" description="Phytochrome chromophore attachment site" evidence="5">
    <location>
        <begin position="131"/>
        <end position="288"/>
    </location>
</feature>
<dbReference type="Proteomes" id="UP000437638">
    <property type="component" value="Unassembled WGS sequence"/>
</dbReference>
<dbReference type="InterPro" id="IPR000014">
    <property type="entry name" value="PAS"/>
</dbReference>
<evidence type="ECO:0000256" key="3">
    <source>
        <dbReference type="ARBA" id="ARBA00022991"/>
    </source>
</evidence>
<dbReference type="GO" id="GO:0009881">
    <property type="term" value="F:photoreceptor activity"/>
    <property type="evidence" value="ECO:0007669"/>
    <property type="project" value="UniProtKB-KW"/>
</dbReference>
<dbReference type="Gene3D" id="3.30.450.270">
    <property type="match status" value="1"/>
</dbReference>
<dbReference type="InterPro" id="IPR035965">
    <property type="entry name" value="PAS-like_dom_sf"/>
</dbReference>
<dbReference type="EMBL" id="WTKP01000001">
    <property type="protein sequence ID" value="MWJ26649.1"/>
    <property type="molecule type" value="Genomic_DNA"/>
</dbReference>
<dbReference type="GO" id="GO:0009584">
    <property type="term" value="P:detection of visible light"/>
    <property type="evidence" value="ECO:0007669"/>
    <property type="project" value="InterPro"/>
</dbReference>
<dbReference type="PROSITE" id="PS50046">
    <property type="entry name" value="PHYTOCHROME_2"/>
    <property type="match status" value="1"/>
</dbReference>
<evidence type="ECO:0000256" key="1">
    <source>
        <dbReference type="ARBA" id="ARBA00022543"/>
    </source>
</evidence>
<dbReference type="InterPro" id="IPR001294">
    <property type="entry name" value="Phytochrome"/>
</dbReference>
<dbReference type="Gene3D" id="3.30.450.40">
    <property type="match status" value="1"/>
</dbReference>
<dbReference type="AlphaFoldDB" id="A0A7X3GY04"/>
<dbReference type="InterPro" id="IPR013515">
    <property type="entry name" value="Phytochrome_cen-reg"/>
</dbReference>
<dbReference type="InterPro" id="IPR003018">
    <property type="entry name" value="GAF"/>
</dbReference>
<dbReference type="PRINTS" id="PR01033">
    <property type="entry name" value="PHYTOCHROME"/>
</dbReference>
<dbReference type="InterPro" id="IPR013654">
    <property type="entry name" value="PAS_2"/>
</dbReference>
<accession>A0A7X3GY04</accession>
<dbReference type="RefSeq" id="WP_160416895.1">
    <property type="nucleotide sequence ID" value="NZ_WTKP01000001.1"/>
</dbReference>
<evidence type="ECO:0000313" key="7">
    <source>
        <dbReference type="EMBL" id="MWJ26649.1"/>
    </source>
</evidence>
<dbReference type="Pfam" id="PF00360">
    <property type="entry name" value="PHY"/>
    <property type="match status" value="1"/>
</dbReference>
<evidence type="ECO:0000259" key="6">
    <source>
        <dbReference type="PROSITE" id="PS50112"/>
    </source>
</evidence>
<name>A0A7X3GY04_9GAMM</name>
<gene>
    <name evidence="7" type="ORF">GPM19_00245</name>
</gene>
<comment type="caution">
    <text evidence="7">The sequence shown here is derived from an EMBL/GenBank/DDBJ whole genome shotgun (WGS) entry which is preliminary data.</text>
</comment>
<dbReference type="Gene3D" id="3.30.450.20">
    <property type="entry name" value="PAS domain"/>
    <property type="match status" value="1"/>
</dbReference>
<dbReference type="InterPro" id="IPR029016">
    <property type="entry name" value="GAF-like_dom_sf"/>
</dbReference>
<dbReference type="SUPFAM" id="SSF55781">
    <property type="entry name" value="GAF domain-like"/>
    <property type="match status" value="2"/>
</dbReference>
<dbReference type="Pfam" id="PF01590">
    <property type="entry name" value="GAF"/>
    <property type="match status" value="1"/>
</dbReference>
<evidence type="ECO:0000313" key="8">
    <source>
        <dbReference type="Proteomes" id="UP000437638"/>
    </source>
</evidence>
<evidence type="ECO:0000259" key="5">
    <source>
        <dbReference type="PROSITE" id="PS50046"/>
    </source>
</evidence>
<dbReference type="Pfam" id="PF08446">
    <property type="entry name" value="PAS_2"/>
    <property type="match status" value="1"/>
</dbReference>
<organism evidence="7 8">
    <name type="scientific">Vreelandella zhuhanensis</name>
    <dbReference type="NCBI Taxonomy" id="2684210"/>
    <lineage>
        <taxon>Bacteria</taxon>
        <taxon>Pseudomonadati</taxon>
        <taxon>Pseudomonadota</taxon>
        <taxon>Gammaproteobacteria</taxon>
        <taxon>Oceanospirillales</taxon>
        <taxon>Halomonadaceae</taxon>
        <taxon>Vreelandella</taxon>
    </lineage>
</organism>
<evidence type="ECO:0000256" key="2">
    <source>
        <dbReference type="ARBA" id="ARBA00022606"/>
    </source>
</evidence>
<feature type="domain" description="PAS" evidence="6">
    <location>
        <begin position="28"/>
        <end position="60"/>
    </location>
</feature>
<sequence length="484" mass="53023">MTTHRGFLAQCEHELLHLSGAIQPHGALLAVAADGRVTHASDNLGTLLGLDPQSLLGEALPAPLATPLGRLGQLPGARLFVPLVEGVAGDFALLASRNAAGQAVIELLPDNEEEMLLDDVSPLVHIGSREELMMQRQSLVERIVELSGFDRVLFYRFLPSGDGEVLAEALGAGAQGRYLGLRFPASDIPGIARALYVKNPWRSIPDAAAVSVPLLGLDDAPPPDLTLADLRSLSPMHQLYLHNMGVASAISFPLTIGDELTALISCHAVRPRRLPLSRLNRLSQEVESFALAEKTYRTRTRQNMLDGLERHFNGVRRQVTRQGGLRQAWSLLSPWLMTEFDADGAMLCGEGTVLREGLSLEPEALDAVERWCEGEEVVTRISDHLLADCPEMPLSEVAGLLAISLLTPSGERLRCYLCREEEAQEVAWGGNPDKPVEFQSGPVPIAPRRSFETWLETRLGYSRPWPEQARLKLLKLRQLLQEAT</sequence>
<keyword evidence="3" id="KW-0157">Chromophore</keyword>
<dbReference type="InterPro" id="IPR043150">
    <property type="entry name" value="Phytochrome_PHY_sf"/>
</dbReference>
<keyword evidence="8" id="KW-1185">Reference proteome</keyword>
<protein>
    <submittedName>
        <fullName evidence="7">GAF domain-containing protein</fullName>
    </submittedName>
</protein>